<evidence type="ECO:0000313" key="4">
    <source>
        <dbReference type="Proteomes" id="UP001633002"/>
    </source>
</evidence>
<evidence type="ECO:0000256" key="1">
    <source>
        <dbReference type="SAM" id="MobiDB-lite"/>
    </source>
</evidence>
<protein>
    <recommendedName>
        <fullName evidence="2">DUF7869 domain-containing protein</fullName>
    </recommendedName>
</protein>
<dbReference type="Pfam" id="PF25273">
    <property type="entry name" value="DUF7869"/>
    <property type="match status" value="1"/>
</dbReference>
<dbReference type="InterPro" id="IPR057191">
    <property type="entry name" value="DUF7869"/>
</dbReference>
<feature type="compositionally biased region" description="Acidic residues" evidence="1">
    <location>
        <begin position="16"/>
        <end position="27"/>
    </location>
</feature>
<evidence type="ECO:0000259" key="2">
    <source>
        <dbReference type="Pfam" id="PF25273"/>
    </source>
</evidence>
<feature type="compositionally biased region" description="Basic and acidic residues" evidence="1">
    <location>
        <begin position="579"/>
        <end position="599"/>
    </location>
</feature>
<dbReference type="PANTHER" id="PTHR33153">
    <property type="entry name" value="MYND-TYPE DOMAIN-CONTAINING PROTEIN"/>
    <property type="match status" value="1"/>
</dbReference>
<proteinExistence type="predicted"/>
<feature type="domain" description="DUF7869" evidence="2">
    <location>
        <begin position="110"/>
        <end position="256"/>
    </location>
</feature>
<accession>A0ABD3HDL4</accession>
<evidence type="ECO:0000313" key="3">
    <source>
        <dbReference type="EMBL" id="KAL3688687.1"/>
    </source>
</evidence>
<organism evidence="3 4">
    <name type="scientific">Riccia sorocarpa</name>
    <dbReference type="NCBI Taxonomy" id="122646"/>
    <lineage>
        <taxon>Eukaryota</taxon>
        <taxon>Viridiplantae</taxon>
        <taxon>Streptophyta</taxon>
        <taxon>Embryophyta</taxon>
        <taxon>Marchantiophyta</taxon>
        <taxon>Marchantiopsida</taxon>
        <taxon>Marchantiidae</taxon>
        <taxon>Marchantiales</taxon>
        <taxon>Ricciaceae</taxon>
        <taxon>Riccia</taxon>
    </lineage>
</organism>
<gene>
    <name evidence="3" type="ORF">R1sor_014996</name>
</gene>
<comment type="caution">
    <text evidence="3">The sequence shown here is derived from an EMBL/GenBank/DDBJ whole genome shotgun (WGS) entry which is preliminary data.</text>
</comment>
<dbReference type="Proteomes" id="UP001633002">
    <property type="component" value="Unassembled WGS sequence"/>
</dbReference>
<name>A0ABD3HDL4_9MARC</name>
<feature type="region of interest" description="Disordered" evidence="1">
    <location>
        <begin position="513"/>
        <end position="635"/>
    </location>
</feature>
<feature type="compositionally biased region" description="Basic and acidic residues" evidence="1">
    <location>
        <begin position="1"/>
        <end position="11"/>
    </location>
</feature>
<sequence length="666" mass="77254">MATSSRGDKGKAPMVEQEDIGTEEGELLDVHPPLPEPVGRSGSDRKRKNPAREEEELAIVRFLEEKEKPDARPWETSISAMSQRLARFLKEVPKNWDKHFDLWLKSREFESWTQDAILPPTLYLQLDNTVRENKNNILFAYLAMLLEKKVFTKIKLGFLLVGHTHDFVDQMFSRFSQALRRENAFTMSRLRSVIENSYDPKHVTTILTQTWNFKHFIETEPKLFRTLNDIIQNQQYKFKVASALEVRVWCKQFSTDNTWEPPVGVRNILHIDGSRAILASEQVPLKSYAEIKRQTRRVQNIGPLVGRQDGEAIRHVQTIRQDIQTHCYPFFDDEQKDWWNHWFMLQEEIGRNISNNRRGRLVGDMCWFWPVPPERDEHAVDEPVAVTILRSLGDGYSGRGGPSTLDLDDLHQNPCGKINFTTHCQDQFLKDNWETWFKTAIGGRKDGSQTEVRKNFLFFVDLEKHGLRVDWTTVDKSRNISEILVAERHAARVELWKRRTVFRGSLLYHDEPTLRTDERVPRKPRAKKTSPAGSTPAEDETSPATKKPAKRKLNLDPPRSLSPSPEALERNQPHRNGKKKVEEGVAADMDRKGKRKVDEQPSTVPTKKNKREDEDSNKSNHAKGEVVQYTHFAAQGNSEREKMRWGYIDKFINETVRIRFKSAKGS</sequence>
<dbReference type="AlphaFoldDB" id="A0ABD3HDL4"/>
<dbReference type="EMBL" id="JBJQOH010000004">
    <property type="protein sequence ID" value="KAL3688687.1"/>
    <property type="molecule type" value="Genomic_DNA"/>
</dbReference>
<reference evidence="3 4" key="1">
    <citation type="submission" date="2024-09" db="EMBL/GenBank/DDBJ databases">
        <title>Chromosome-scale assembly of Riccia sorocarpa.</title>
        <authorList>
            <person name="Paukszto L."/>
        </authorList>
    </citation>
    <scope>NUCLEOTIDE SEQUENCE [LARGE SCALE GENOMIC DNA]</scope>
    <source>
        <strain evidence="3">LP-2024</strain>
        <tissue evidence="3">Aerial parts of the thallus</tissue>
    </source>
</reference>
<dbReference type="PANTHER" id="PTHR33153:SF3">
    <property type="entry name" value="TRAFFICKING PROTEIN PARTICLE COMPLEX SUBUNIT 11 DOMAIN-CONTAINING PROTEIN"/>
    <property type="match status" value="1"/>
</dbReference>
<feature type="region of interest" description="Disordered" evidence="1">
    <location>
        <begin position="1"/>
        <end position="53"/>
    </location>
</feature>
<feature type="compositionally biased region" description="Basic and acidic residues" evidence="1">
    <location>
        <begin position="610"/>
        <end position="624"/>
    </location>
</feature>
<keyword evidence="4" id="KW-1185">Reference proteome</keyword>